<evidence type="ECO:0000313" key="2">
    <source>
        <dbReference type="Proteomes" id="UP000025061"/>
    </source>
</evidence>
<evidence type="ECO:0008006" key="3">
    <source>
        <dbReference type="Google" id="ProtNLM"/>
    </source>
</evidence>
<dbReference type="RefSeq" id="WP_011646342.1">
    <property type="nucleotide sequence ID" value="NZ_ARYI01000002.1"/>
</dbReference>
<dbReference type="EMBL" id="ARYI01000002">
    <property type="protein sequence ID" value="KCZ95723.1"/>
    <property type="molecule type" value="Genomic_DNA"/>
</dbReference>
<dbReference type="Proteomes" id="UP000025061">
    <property type="component" value="Unassembled WGS sequence"/>
</dbReference>
<dbReference type="Gene3D" id="3.30.2010.20">
    <property type="match status" value="1"/>
</dbReference>
<proteinExistence type="predicted"/>
<evidence type="ECO:0000313" key="1">
    <source>
        <dbReference type="EMBL" id="KCZ95723.1"/>
    </source>
</evidence>
<dbReference type="Pfam" id="PF06262">
    <property type="entry name" value="Zincin_1"/>
    <property type="match status" value="1"/>
</dbReference>
<dbReference type="PATRIC" id="fig|1280951.3.peg.624"/>
<dbReference type="CDD" id="cd12952">
    <property type="entry name" value="MMP_ACEL2062"/>
    <property type="match status" value="1"/>
</dbReference>
<dbReference type="AlphaFoldDB" id="A0A059FYE8"/>
<dbReference type="InterPro" id="IPR010428">
    <property type="entry name" value="Zincin_1"/>
</dbReference>
<comment type="caution">
    <text evidence="1">The sequence shown here is derived from an EMBL/GenBank/DDBJ whole genome shotgun (WGS) entry which is preliminary data.</text>
</comment>
<accession>A0A059FYE8</accession>
<protein>
    <recommendedName>
        <fullName evidence="3">Neutral zinc metallopeptidase</fullName>
    </recommendedName>
</protein>
<reference evidence="1 2" key="1">
    <citation type="submission" date="2013-04" db="EMBL/GenBank/DDBJ databases">
        <title>Hyphomonas hirschiana VP5 Genome Sequencing.</title>
        <authorList>
            <person name="Lai Q."/>
            <person name="Shao Z."/>
        </authorList>
    </citation>
    <scope>NUCLEOTIDE SEQUENCE [LARGE SCALE GENOMIC DNA]</scope>
    <source>
        <strain evidence="1 2">VP5</strain>
    </source>
</reference>
<sequence length="134" mass="15275">MSALTSIAPSVDEMYLTAEKCFADLPEFMRKAAGDVRILVMDYAEDETLDEMQIDDALELTGLYVGIPLTLESVTNPSEYRPLVYLYRLPILFEWAARGDVTVEELVTHVFIHELGHHFGWSDEEMDAKLEEDD</sequence>
<dbReference type="SUPFAM" id="SSF55486">
    <property type="entry name" value="Metalloproteases ('zincins'), catalytic domain"/>
    <property type="match status" value="1"/>
</dbReference>
<keyword evidence="2" id="KW-1185">Reference proteome</keyword>
<gene>
    <name evidence="1" type="ORF">HHI_03092</name>
</gene>
<dbReference type="OrthoDB" id="9806895at2"/>
<dbReference type="InterPro" id="IPR038555">
    <property type="entry name" value="Zincin_1_sf"/>
</dbReference>
<name>A0A059FYE8_9PROT</name>
<organism evidence="1 2">
    <name type="scientific">Hyphomonas hirschiana VP5</name>
    <dbReference type="NCBI Taxonomy" id="1280951"/>
    <lineage>
        <taxon>Bacteria</taxon>
        <taxon>Pseudomonadati</taxon>
        <taxon>Pseudomonadota</taxon>
        <taxon>Alphaproteobacteria</taxon>
        <taxon>Hyphomonadales</taxon>
        <taxon>Hyphomonadaceae</taxon>
        <taxon>Hyphomonas</taxon>
    </lineage>
</organism>